<keyword evidence="3" id="KW-1185">Reference proteome</keyword>
<reference evidence="1" key="3">
    <citation type="submission" date="2021-09" db="EMBL/GenBank/DDBJ databases">
        <authorList>
            <person name="Gilroy R."/>
        </authorList>
    </citation>
    <scope>NUCLEOTIDE SEQUENCE</scope>
    <source>
        <strain evidence="1">CHK165-8395</strain>
    </source>
</reference>
<dbReference type="GeneID" id="79857642"/>
<dbReference type="Pfam" id="PF13177">
    <property type="entry name" value="DNA_pol3_delta2"/>
    <property type="match status" value="1"/>
</dbReference>
<gene>
    <name evidence="2" type="ORF">DWY20_06220</name>
    <name evidence="1" type="ORF">K8U81_09105</name>
</gene>
<reference evidence="2 3" key="1">
    <citation type="submission" date="2018-08" db="EMBL/GenBank/DDBJ databases">
        <title>A genome reference for cultivated species of the human gut microbiota.</title>
        <authorList>
            <person name="Zou Y."/>
            <person name="Xue W."/>
            <person name="Luo G."/>
        </authorList>
    </citation>
    <scope>NUCLEOTIDE SEQUENCE [LARGE SCALE GENOMIC DNA]</scope>
    <source>
        <strain evidence="2 3">AF24-2</strain>
    </source>
</reference>
<organism evidence="2 3">
    <name type="scientific">Phocaeicola coprocola</name>
    <dbReference type="NCBI Taxonomy" id="310298"/>
    <lineage>
        <taxon>Bacteria</taxon>
        <taxon>Pseudomonadati</taxon>
        <taxon>Bacteroidota</taxon>
        <taxon>Bacteroidia</taxon>
        <taxon>Bacteroidales</taxon>
        <taxon>Bacteroidaceae</taxon>
        <taxon>Phocaeicola</taxon>
    </lineage>
</organism>
<dbReference type="InterPro" id="IPR027417">
    <property type="entry name" value="P-loop_NTPase"/>
</dbReference>
<dbReference type="PANTHER" id="PTHR11669">
    <property type="entry name" value="REPLICATION FACTOR C / DNA POLYMERASE III GAMMA-TAU SUBUNIT"/>
    <property type="match status" value="1"/>
</dbReference>
<accession>A0A412GSB5</accession>
<dbReference type="InterPro" id="IPR050238">
    <property type="entry name" value="DNA_Rep/Repair_Clamp_Loader"/>
</dbReference>
<dbReference type="EMBL" id="QRUU01000019">
    <property type="protein sequence ID" value="RGR97707.1"/>
    <property type="molecule type" value="Genomic_DNA"/>
</dbReference>
<proteinExistence type="predicted"/>
<dbReference type="PANTHER" id="PTHR11669:SF8">
    <property type="entry name" value="DNA POLYMERASE III SUBUNIT DELTA"/>
    <property type="match status" value="1"/>
</dbReference>
<evidence type="ECO:0000313" key="1">
    <source>
        <dbReference type="EMBL" id="HJF08330.1"/>
    </source>
</evidence>
<dbReference type="SUPFAM" id="SSF52540">
    <property type="entry name" value="P-loop containing nucleoside triphosphate hydrolases"/>
    <property type="match status" value="1"/>
</dbReference>
<evidence type="ECO:0000313" key="2">
    <source>
        <dbReference type="EMBL" id="RGR97707.1"/>
    </source>
</evidence>
<dbReference type="AlphaFoldDB" id="A0A412GSB5"/>
<dbReference type="RefSeq" id="WP_007565291.1">
    <property type="nucleotide sequence ID" value="NZ_CABKNL010000085.1"/>
</dbReference>
<name>A0A412GSB5_9BACT</name>
<evidence type="ECO:0000313" key="3">
    <source>
        <dbReference type="Proteomes" id="UP000285864"/>
    </source>
</evidence>
<sequence length="374" mass="42955">MFFKDVIGQTEAKRHLLTLVHEGRVPHAILFCGAEGTGKLPLALALTRYLCCENPGEEDACGKCPSCIKMNKLVHPDVHFAFPVIKKKAGRDTVSDDFIDVWRQQLIDSPYFSLANWLARMGAENQQAQIFVRESDEIQRKLSLKAGEGSYKIMIIWLPEKMNAECGNKLLKLLEEPPAYTIFLLVSEAPESILPTLTSRMQRFNLPPLNEEDIAGLLRTRYMLQPEDASDIAHLSAGSVLRAIENIHLGEENRLFFELFTSLMRLAYARRLKEMKAWSEQVAALGRERQKNLLAYCQRMIRENFIYNFHHSEMNYLGREEAQFASRFAPFVNERNVIGIMEELEEAGRHIEQNVNPKFVFFDFALKMIVLLKN</sequence>
<dbReference type="Gene3D" id="3.40.50.300">
    <property type="entry name" value="P-loop containing nucleotide triphosphate hydrolases"/>
    <property type="match status" value="1"/>
</dbReference>
<dbReference type="Proteomes" id="UP000718012">
    <property type="component" value="Unassembled WGS sequence"/>
</dbReference>
<dbReference type="EMBL" id="DYXD01000207">
    <property type="protein sequence ID" value="HJF08330.1"/>
    <property type="molecule type" value="Genomic_DNA"/>
</dbReference>
<protein>
    <submittedName>
        <fullName evidence="2">DNA polymerase III subunit delta</fullName>
    </submittedName>
</protein>
<comment type="caution">
    <text evidence="2">The sequence shown here is derived from an EMBL/GenBank/DDBJ whole genome shotgun (WGS) entry which is preliminary data.</text>
</comment>
<dbReference type="Proteomes" id="UP000285864">
    <property type="component" value="Unassembled WGS sequence"/>
</dbReference>
<dbReference type="GO" id="GO:0006261">
    <property type="term" value="P:DNA-templated DNA replication"/>
    <property type="evidence" value="ECO:0007669"/>
    <property type="project" value="TreeGrafter"/>
</dbReference>
<reference evidence="1" key="2">
    <citation type="journal article" date="2021" name="PeerJ">
        <title>Extensive microbial diversity within the chicken gut microbiome revealed by metagenomics and culture.</title>
        <authorList>
            <person name="Gilroy R."/>
            <person name="Ravi A."/>
            <person name="Getino M."/>
            <person name="Pursley I."/>
            <person name="Horton D.L."/>
            <person name="Alikhan N.F."/>
            <person name="Baker D."/>
            <person name="Gharbi K."/>
            <person name="Hall N."/>
            <person name="Watson M."/>
            <person name="Adriaenssens E.M."/>
            <person name="Foster-Nyarko E."/>
            <person name="Jarju S."/>
            <person name="Secka A."/>
            <person name="Antonio M."/>
            <person name="Oren A."/>
            <person name="Chaudhuri R.R."/>
            <person name="La Ragione R."/>
            <person name="Hildebrand F."/>
            <person name="Pallen M.J."/>
        </authorList>
    </citation>
    <scope>NUCLEOTIDE SEQUENCE</scope>
    <source>
        <strain evidence="1">CHK165-8395</strain>
    </source>
</reference>